<protein>
    <recommendedName>
        <fullName evidence="5">Secreted protein</fullName>
    </recommendedName>
</protein>
<proteinExistence type="predicted"/>
<reference evidence="3 4" key="1">
    <citation type="journal article" date="2012" name="J. Bacteriol.">
        <title>Genome sequence of the bacterium Streptomyces davawensis JCM 4913 and heterologous production of the unique antibiotic roseoflavin.</title>
        <authorList>
            <person name="Jankowitsch F."/>
            <person name="Schwarz J."/>
            <person name="Ruckert C."/>
            <person name="Gust B."/>
            <person name="Szczepanowski R."/>
            <person name="Blom J."/>
            <person name="Pelzer S."/>
            <person name="Kalinowski J."/>
            <person name="Mack M."/>
        </authorList>
    </citation>
    <scope>NUCLEOTIDE SEQUENCE [LARGE SCALE GENOMIC DNA]</scope>
    <source>
        <strain evidence="4">DSM 101723 / JCM 4913 / KCC S-0913 / 768</strain>
    </source>
</reference>
<dbReference type="OrthoDB" id="4336304at2"/>
<dbReference type="STRING" id="1214101.BN159_5223"/>
<dbReference type="RefSeq" id="WP_015659942.1">
    <property type="nucleotide sequence ID" value="NC_020504.1"/>
</dbReference>
<keyword evidence="4" id="KW-1185">Reference proteome</keyword>
<dbReference type="HOGENOM" id="CLU_051827_0_0_11"/>
<dbReference type="EMBL" id="HE971709">
    <property type="protein sequence ID" value="CCK29602.1"/>
    <property type="molecule type" value="Genomic_DNA"/>
</dbReference>
<evidence type="ECO:0008006" key="5">
    <source>
        <dbReference type="Google" id="ProtNLM"/>
    </source>
</evidence>
<keyword evidence="2" id="KW-0732">Signal</keyword>
<dbReference type="KEGG" id="sdv:BN159_5223"/>
<accession>K4R8Y8</accession>
<dbReference type="eggNOG" id="COG1361">
    <property type="taxonomic scope" value="Bacteria"/>
</dbReference>
<keyword evidence="1" id="KW-0472">Membrane</keyword>
<evidence type="ECO:0000313" key="3">
    <source>
        <dbReference type="EMBL" id="CCK29602.1"/>
    </source>
</evidence>
<evidence type="ECO:0000313" key="4">
    <source>
        <dbReference type="Proteomes" id="UP000008043"/>
    </source>
</evidence>
<organism evidence="3 4">
    <name type="scientific">Streptomyces davaonensis (strain DSM 101723 / JCM 4913 / KCC S-0913 / 768)</name>
    <dbReference type="NCBI Taxonomy" id="1214101"/>
    <lineage>
        <taxon>Bacteria</taxon>
        <taxon>Bacillati</taxon>
        <taxon>Actinomycetota</taxon>
        <taxon>Actinomycetes</taxon>
        <taxon>Kitasatosporales</taxon>
        <taxon>Streptomycetaceae</taxon>
        <taxon>Streptomyces</taxon>
    </lineage>
</organism>
<feature type="transmembrane region" description="Helical" evidence="1">
    <location>
        <begin position="232"/>
        <end position="250"/>
    </location>
</feature>
<evidence type="ECO:0000256" key="2">
    <source>
        <dbReference type="SAM" id="SignalP"/>
    </source>
</evidence>
<feature type="signal peptide" evidence="2">
    <location>
        <begin position="1"/>
        <end position="25"/>
    </location>
</feature>
<name>K4R8Y8_STRDJ</name>
<keyword evidence="1" id="KW-1133">Transmembrane helix</keyword>
<sequence>MSLTARVLVLAPALLLLSAVTPSAAADGGWSVAPSGGGRPSFYAEGAPGAVVEDVVSVTNRGGEPVTVRLSATGARVVFARSEVRVPARTRADVPFTVTVPDADRSAEVTARGPDGSFRSVALHLRARVPQLSALTVERVRIGDDGITYEIVNRGTTRLVPRLAVRADGVLGPVLDRPARTLAVELPPGRRIRLTEPWPDRPALDALDVRLTVTAGGGAHDTAHASARFVPWQPVAGGAGAMATAAFLFVRRRRRRIPAELAGADAELTGAVK</sequence>
<dbReference type="PATRIC" id="fig|1214101.3.peg.5302"/>
<dbReference type="Proteomes" id="UP000008043">
    <property type="component" value="Chromosome"/>
</dbReference>
<feature type="chain" id="PRO_5003879783" description="Secreted protein" evidence="2">
    <location>
        <begin position="26"/>
        <end position="273"/>
    </location>
</feature>
<keyword evidence="1" id="KW-0812">Transmembrane</keyword>
<dbReference type="AlphaFoldDB" id="K4R8Y8"/>
<gene>
    <name evidence="3" type="ORF">BN159_5223</name>
</gene>
<evidence type="ECO:0000256" key="1">
    <source>
        <dbReference type="SAM" id="Phobius"/>
    </source>
</evidence>